<feature type="binding site" evidence="12">
    <location>
        <position position="249"/>
    </location>
    <ligand>
        <name>K(+)</name>
        <dbReference type="ChEBI" id="CHEBI:29103"/>
    </ligand>
</feature>
<feature type="binding site" evidence="12">
    <location>
        <position position="277"/>
    </location>
    <ligand>
        <name>ATP</name>
        <dbReference type="ChEBI" id="CHEBI:30616"/>
    </ligand>
</feature>
<keyword evidence="5 12" id="KW-0479">Metal-binding</keyword>
<feature type="binding site" evidence="12">
    <location>
        <position position="288"/>
    </location>
    <ligand>
        <name>K(+)</name>
        <dbReference type="ChEBI" id="CHEBI:29103"/>
    </ligand>
</feature>
<evidence type="ECO:0000313" key="14">
    <source>
        <dbReference type="EMBL" id="MFC1441735.1"/>
    </source>
</evidence>
<evidence type="ECO:0000256" key="7">
    <source>
        <dbReference type="ARBA" id="ARBA00022777"/>
    </source>
</evidence>
<dbReference type="SUPFAM" id="SSF53613">
    <property type="entry name" value="Ribokinase-like"/>
    <property type="match status" value="1"/>
</dbReference>
<keyword evidence="6 12" id="KW-0547">Nucleotide-binding</keyword>
<keyword evidence="11 12" id="KW-0119">Carbohydrate metabolism</keyword>
<evidence type="ECO:0000256" key="4">
    <source>
        <dbReference type="ARBA" id="ARBA00022679"/>
    </source>
</evidence>
<evidence type="ECO:0000256" key="12">
    <source>
        <dbReference type="HAMAP-Rule" id="MF_01987"/>
    </source>
</evidence>
<comment type="pathway">
    <text evidence="12">Carbohydrate metabolism; D-ribose degradation; D-ribose 5-phosphate from beta-D-ribopyranose: step 2/2.</text>
</comment>
<dbReference type="PROSITE" id="PS00584">
    <property type="entry name" value="PFKB_KINASES_2"/>
    <property type="match status" value="1"/>
</dbReference>
<comment type="similarity">
    <text evidence="1">Belongs to the carbohydrate kinase pfkB family.</text>
</comment>
<feature type="binding site" evidence="12">
    <location>
        <begin position="252"/>
        <end position="253"/>
    </location>
    <ligand>
        <name>ATP</name>
        <dbReference type="ChEBI" id="CHEBI:30616"/>
    </ligand>
</feature>
<dbReference type="InterPro" id="IPR002173">
    <property type="entry name" value="Carboh/pur_kinase_PfkB_CS"/>
</dbReference>
<comment type="caution">
    <text evidence="14">The sequence shown here is derived from an EMBL/GenBank/DDBJ whole genome shotgun (WGS) entry which is preliminary data.</text>
</comment>
<feature type="active site" description="Proton acceptor" evidence="12">
    <location>
        <position position="253"/>
    </location>
</feature>
<keyword evidence="7 12" id="KW-0418">Kinase</keyword>
<keyword evidence="9 12" id="KW-0460">Magnesium</keyword>
<gene>
    <name evidence="12 14" type="primary">rbsK</name>
    <name evidence="14" type="ORF">ABUW04_26125</name>
</gene>
<evidence type="ECO:0000256" key="3">
    <source>
        <dbReference type="ARBA" id="ARBA00016943"/>
    </source>
</evidence>
<dbReference type="Proteomes" id="UP001592581">
    <property type="component" value="Unassembled WGS sequence"/>
</dbReference>
<evidence type="ECO:0000259" key="13">
    <source>
        <dbReference type="Pfam" id="PF00294"/>
    </source>
</evidence>
<dbReference type="InterPro" id="IPR002139">
    <property type="entry name" value="Ribo/fructo_kinase"/>
</dbReference>
<evidence type="ECO:0000256" key="9">
    <source>
        <dbReference type="ARBA" id="ARBA00022842"/>
    </source>
</evidence>
<feature type="binding site" evidence="12">
    <location>
        <position position="286"/>
    </location>
    <ligand>
        <name>K(+)</name>
        <dbReference type="ChEBI" id="CHEBI:29103"/>
    </ligand>
</feature>
<evidence type="ECO:0000256" key="10">
    <source>
        <dbReference type="ARBA" id="ARBA00022958"/>
    </source>
</evidence>
<feature type="binding site" evidence="12">
    <location>
        <begin position="11"/>
        <end position="13"/>
    </location>
    <ligand>
        <name>substrate</name>
    </ligand>
</feature>
<feature type="binding site" evidence="12">
    <location>
        <position position="292"/>
    </location>
    <ligand>
        <name>K(+)</name>
        <dbReference type="ChEBI" id="CHEBI:29103"/>
    </ligand>
</feature>
<organism evidence="14 15">
    <name type="scientific">Streptacidiphilus jeojiensis</name>
    <dbReference type="NCBI Taxonomy" id="3229225"/>
    <lineage>
        <taxon>Bacteria</taxon>
        <taxon>Bacillati</taxon>
        <taxon>Actinomycetota</taxon>
        <taxon>Actinomycetes</taxon>
        <taxon>Kitasatosporales</taxon>
        <taxon>Streptomycetaceae</taxon>
        <taxon>Streptacidiphilus</taxon>
    </lineage>
</organism>
<dbReference type="Pfam" id="PF00294">
    <property type="entry name" value="PfkB"/>
    <property type="match status" value="1"/>
</dbReference>
<comment type="activity regulation">
    <text evidence="12">Activated by a monovalent cation that binds near, but not in, the active site. The most likely occupant of the site in vivo is potassium. Ion binding induces a conformational change that may alter substrate affinity.</text>
</comment>
<reference evidence="14 15" key="1">
    <citation type="submission" date="2024-06" db="EMBL/GenBank/DDBJ databases">
        <authorList>
            <person name="Lee S.D."/>
        </authorList>
    </citation>
    <scope>NUCLEOTIDE SEQUENCE [LARGE SCALE GENOMIC DNA]</scope>
    <source>
        <strain evidence="14 15">N1-10</strain>
    </source>
</reference>
<comment type="catalytic activity">
    <reaction evidence="12">
        <text>D-ribose + ATP = D-ribose 5-phosphate + ADP + H(+)</text>
        <dbReference type="Rhea" id="RHEA:13697"/>
        <dbReference type="ChEBI" id="CHEBI:15378"/>
        <dbReference type="ChEBI" id="CHEBI:30616"/>
        <dbReference type="ChEBI" id="CHEBI:47013"/>
        <dbReference type="ChEBI" id="CHEBI:78346"/>
        <dbReference type="ChEBI" id="CHEBI:456216"/>
        <dbReference type="EC" id="2.7.1.15"/>
    </reaction>
</comment>
<comment type="caution">
    <text evidence="12">Lacks conserved residue(s) required for the propagation of feature annotation.</text>
</comment>
<feature type="binding site" evidence="12">
    <location>
        <position position="187"/>
    </location>
    <ligand>
        <name>ATP</name>
        <dbReference type="ChEBI" id="CHEBI:30616"/>
    </ligand>
</feature>
<proteinExistence type="inferred from homology"/>
<keyword evidence="4 12" id="KW-0808">Transferase</keyword>
<keyword evidence="15" id="KW-1185">Reference proteome</keyword>
<dbReference type="GO" id="GO:0004747">
    <property type="term" value="F:ribokinase activity"/>
    <property type="evidence" value="ECO:0007669"/>
    <property type="project" value="UniProtKB-EC"/>
</dbReference>
<sequence length="309" mass="31362">MPKIAVVGSINLDLVVPVPHHPVPGETVLGGELAEHPGGKGANQAVAAARLGAQVAMVGRVGDDEAGSVLRAALQREGVDVRWVLAEPGFRTGRALIAVDRASGENSIIVSPGANTALAPEHCAASGTVLRDADVTLLQQEIPAATVEAAARLAGGTVLLNPAPARSTMTRESLRDLLDMVDILVPNRAELAAMVGHELHDLHAVADAARTLRGPSAVVVTLGADGALLCEEGAVLLVPALAVTPVDTTAAGDAYCGALACAVAEGLPLHEAVRNANATAALATTRPGAQPSLPTRAEVEKLLGHDFLP</sequence>
<dbReference type="NCBIfam" id="TIGR02152">
    <property type="entry name" value="D_ribokin_bact"/>
    <property type="match status" value="1"/>
</dbReference>
<comment type="subunit">
    <text evidence="12">Homodimer.</text>
</comment>
<feature type="binding site" evidence="12">
    <location>
        <position position="283"/>
    </location>
    <ligand>
        <name>K(+)</name>
        <dbReference type="ChEBI" id="CHEBI:29103"/>
    </ligand>
</feature>
<comment type="similarity">
    <text evidence="12">Belongs to the carbohydrate kinase PfkB family. Ribokinase subfamily.</text>
</comment>
<dbReference type="EMBL" id="JBEUKS010000010">
    <property type="protein sequence ID" value="MFC1441735.1"/>
    <property type="molecule type" value="Genomic_DNA"/>
</dbReference>
<dbReference type="Gene3D" id="3.40.1190.20">
    <property type="match status" value="1"/>
</dbReference>
<evidence type="ECO:0000313" key="15">
    <source>
        <dbReference type="Proteomes" id="UP001592581"/>
    </source>
</evidence>
<name>A0ABV6XU06_9ACTN</name>
<dbReference type="PRINTS" id="PR00990">
    <property type="entry name" value="RIBOKINASE"/>
</dbReference>
<evidence type="ECO:0000256" key="6">
    <source>
        <dbReference type="ARBA" id="ARBA00022741"/>
    </source>
</evidence>
<comment type="function">
    <text evidence="12">Catalyzes the phosphorylation of ribose at O-5 in a reaction requiring ATP and magnesium. The resulting D-ribose-5-phosphate can then be used either for sythesis of nucleotides, histidine, and tryptophan, or as a component of the pentose phosphate pathway.</text>
</comment>
<dbReference type="CDD" id="cd01174">
    <property type="entry name" value="ribokinase"/>
    <property type="match status" value="1"/>
</dbReference>
<dbReference type="PANTHER" id="PTHR10584">
    <property type="entry name" value="SUGAR KINASE"/>
    <property type="match status" value="1"/>
</dbReference>
<evidence type="ECO:0000256" key="11">
    <source>
        <dbReference type="ARBA" id="ARBA00023277"/>
    </source>
</evidence>
<comment type="subcellular location">
    <subcellularLocation>
        <location evidence="12">Cytoplasm</location>
    </subcellularLocation>
</comment>
<evidence type="ECO:0000256" key="5">
    <source>
        <dbReference type="ARBA" id="ARBA00022723"/>
    </source>
</evidence>
<keyword evidence="8 12" id="KW-0067">ATP-binding</keyword>
<feature type="binding site" evidence="12">
    <location>
        <begin position="221"/>
        <end position="226"/>
    </location>
    <ligand>
        <name>ATP</name>
        <dbReference type="ChEBI" id="CHEBI:30616"/>
    </ligand>
</feature>
<feature type="domain" description="Carbohydrate kinase PfkB" evidence="13">
    <location>
        <begin position="1"/>
        <end position="296"/>
    </location>
</feature>
<dbReference type="InterPro" id="IPR011611">
    <property type="entry name" value="PfkB_dom"/>
</dbReference>
<dbReference type="EC" id="2.7.1.15" evidence="2 12"/>
<dbReference type="InterPro" id="IPR029056">
    <property type="entry name" value="Ribokinase-like"/>
</dbReference>
<protein>
    <recommendedName>
        <fullName evidence="3 12">Ribokinase</fullName>
        <shortName evidence="12">RK</shortName>
        <ecNumber evidence="2 12">2.7.1.15</ecNumber>
    </recommendedName>
</protein>
<dbReference type="PANTHER" id="PTHR10584:SF166">
    <property type="entry name" value="RIBOKINASE"/>
    <property type="match status" value="1"/>
</dbReference>
<feature type="binding site" evidence="12">
    <location>
        <begin position="39"/>
        <end position="43"/>
    </location>
    <ligand>
        <name>substrate</name>
    </ligand>
</feature>
<keyword evidence="10 12" id="KW-0630">Potassium</keyword>
<accession>A0ABV6XU06</accession>
<keyword evidence="12" id="KW-0963">Cytoplasm</keyword>
<evidence type="ECO:0000256" key="8">
    <source>
        <dbReference type="ARBA" id="ARBA00022840"/>
    </source>
</evidence>
<dbReference type="RefSeq" id="WP_380566798.1">
    <property type="nucleotide sequence ID" value="NZ_JBEUKS010000010.1"/>
</dbReference>
<dbReference type="InterPro" id="IPR011877">
    <property type="entry name" value="Ribokinase"/>
</dbReference>
<dbReference type="HAMAP" id="MF_01987">
    <property type="entry name" value="Ribokinase"/>
    <property type="match status" value="1"/>
</dbReference>
<evidence type="ECO:0000256" key="2">
    <source>
        <dbReference type="ARBA" id="ARBA00012035"/>
    </source>
</evidence>
<feature type="binding site" evidence="12">
    <location>
        <position position="247"/>
    </location>
    <ligand>
        <name>K(+)</name>
        <dbReference type="ChEBI" id="CHEBI:29103"/>
    </ligand>
</feature>
<evidence type="ECO:0000256" key="1">
    <source>
        <dbReference type="ARBA" id="ARBA00005380"/>
    </source>
</evidence>
<feature type="binding site" evidence="12">
    <location>
        <position position="141"/>
    </location>
    <ligand>
        <name>substrate</name>
    </ligand>
</feature>
<comment type="cofactor">
    <cofactor evidence="12">
        <name>Mg(2+)</name>
        <dbReference type="ChEBI" id="CHEBI:18420"/>
    </cofactor>
    <text evidence="12">Requires a divalent cation, most likely magnesium in vivo, as an electrophilic catalyst to aid phosphoryl group transfer. It is the chelate of the metal and the nucleotide that is the actual substrate.</text>
</comment>
<feature type="binding site" evidence="12">
    <location>
        <position position="253"/>
    </location>
    <ligand>
        <name>substrate</name>
    </ligand>
</feature>